<evidence type="ECO:0000313" key="3">
    <source>
        <dbReference type="Proteomes" id="UP001652626"/>
    </source>
</evidence>
<reference evidence="4" key="1">
    <citation type="submission" date="2025-08" db="UniProtKB">
        <authorList>
            <consortium name="RefSeq"/>
        </authorList>
    </citation>
    <scope>IDENTIFICATION</scope>
    <source>
        <tissue evidence="4">Whole body</tissue>
    </source>
</reference>
<dbReference type="InterPro" id="IPR017853">
    <property type="entry name" value="GH"/>
</dbReference>
<dbReference type="OrthoDB" id="1740265at2759"/>
<dbReference type="SUPFAM" id="SSF51445">
    <property type="entry name" value="(Trans)glycosidases"/>
    <property type="match status" value="1"/>
</dbReference>
<dbReference type="PANTHER" id="PTHR10357:SF225">
    <property type="entry name" value="MALTASE 1-LIKE PROTEIN"/>
    <property type="match status" value="1"/>
</dbReference>
<sequence>MNDLPESSNNGNNELETLDYLREVKSSTCLLLPLTPSPTPLDFKHPLSEQMNEGPFLTLSDDQKMEIKNSDETCAGDSSSSADSNSVVQDPVSAQLINNISMLDYQTLSKNGDIIMGQPESCKLNGSLSISNRKLPNFINWNWGIIRKILLWFVLSILIACLGAIIAMVINIPKTCNPDLPWYQGKVFYEIFPASFKDSNNDGIGDLKGLVKKLDYIKDLGASSIHLNYIFESAEYPEHYYNTTSLLVIDRSIGVLKDFQDLIIAAHKRDMGVILDIPVKSMVESHVSYETNNTFVFSIEPQDNNFDPTSAAIAYWSRAQNVDGFYLKDLEKFIDNDNFGKSLQLWKQILGNDKIFIASEAVLEKAKGTSLTILLNRIDLIDVNLDLQNGINGLKDHINRVVSGILWKKPHHPWVHWNIGNINSERISTKHQNNTLALTALELVLPGTVSIFYGDEIGFGGLSEKEIEGDFHEHRHIHNLVPMIFSNDNKSDNSASIQPWNSKSDLEPRFYYLNVIKNLIGLRLNTPTIYLREIYKDGEVLKNMDVHNTEENLVVIERWYPRRNTCVFVGNLGNQPITTDLSTMFYGGTVVAATNASLIGEILYFDKITFPPNSAIIFKLEK</sequence>
<feature type="domain" description="Glycosyl hydrolase family 13 catalytic" evidence="2">
    <location>
        <begin position="190"/>
        <end position="523"/>
    </location>
</feature>
<evidence type="ECO:0000256" key="1">
    <source>
        <dbReference type="SAM" id="Phobius"/>
    </source>
</evidence>
<evidence type="ECO:0000259" key="2">
    <source>
        <dbReference type="SMART" id="SM00642"/>
    </source>
</evidence>
<organism evidence="3 4">
    <name type="scientific">Vanessa tameamea</name>
    <name type="common">Kamehameha butterfly</name>
    <dbReference type="NCBI Taxonomy" id="334116"/>
    <lineage>
        <taxon>Eukaryota</taxon>
        <taxon>Metazoa</taxon>
        <taxon>Ecdysozoa</taxon>
        <taxon>Arthropoda</taxon>
        <taxon>Hexapoda</taxon>
        <taxon>Insecta</taxon>
        <taxon>Pterygota</taxon>
        <taxon>Neoptera</taxon>
        <taxon>Endopterygota</taxon>
        <taxon>Lepidoptera</taxon>
        <taxon>Glossata</taxon>
        <taxon>Ditrysia</taxon>
        <taxon>Papilionoidea</taxon>
        <taxon>Nymphalidae</taxon>
        <taxon>Nymphalinae</taxon>
        <taxon>Vanessa</taxon>
    </lineage>
</organism>
<dbReference type="InterPro" id="IPR006047">
    <property type="entry name" value="GH13_cat_dom"/>
</dbReference>
<keyword evidence="1" id="KW-0812">Transmembrane</keyword>
<dbReference type="Proteomes" id="UP001652626">
    <property type="component" value="Chromosome 10"/>
</dbReference>
<evidence type="ECO:0000313" key="4">
    <source>
        <dbReference type="RefSeq" id="XP_026484740.2"/>
    </source>
</evidence>
<protein>
    <submittedName>
        <fullName evidence="4">Uncharacterized protein LOC113392492</fullName>
    </submittedName>
</protein>
<dbReference type="GO" id="GO:0005975">
    <property type="term" value="P:carbohydrate metabolic process"/>
    <property type="evidence" value="ECO:0007669"/>
    <property type="project" value="InterPro"/>
</dbReference>
<name>A0A8B8HJM9_VANTA</name>
<dbReference type="Gene3D" id="3.20.20.80">
    <property type="entry name" value="Glycosidases"/>
    <property type="match status" value="1"/>
</dbReference>
<dbReference type="SMART" id="SM00642">
    <property type="entry name" value="Aamy"/>
    <property type="match status" value="1"/>
</dbReference>
<dbReference type="PANTHER" id="PTHR10357">
    <property type="entry name" value="ALPHA-AMYLASE FAMILY MEMBER"/>
    <property type="match status" value="1"/>
</dbReference>
<feature type="transmembrane region" description="Helical" evidence="1">
    <location>
        <begin position="149"/>
        <end position="170"/>
    </location>
</feature>
<keyword evidence="1" id="KW-1133">Transmembrane helix</keyword>
<gene>
    <name evidence="4" type="primary">LOC113392492</name>
</gene>
<keyword evidence="3" id="KW-1185">Reference proteome</keyword>
<dbReference type="RefSeq" id="XP_026484740.2">
    <property type="nucleotide sequence ID" value="XM_026628955.2"/>
</dbReference>
<dbReference type="OMA" id="NKVNYHH"/>
<keyword evidence="1" id="KW-0472">Membrane</keyword>
<dbReference type="GeneID" id="113392492"/>
<proteinExistence type="predicted"/>
<accession>A0A8B8HJM9</accession>
<dbReference type="Pfam" id="PF00128">
    <property type="entry name" value="Alpha-amylase"/>
    <property type="match status" value="1"/>
</dbReference>
<dbReference type="AlphaFoldDB" id="A0A8B8HJM9"/>